<proteinExistence type="predicted"/>
<dbReference type="EMBL" id="JAKTTI010000041">
    <property type="protein sequence ID" value="MCH1627409.1"/>
    <property type="molecule type" value="Genomic_DNA"/>
</dbReference>
<reference evidence="1" key="1">
    <citation type="submission" date="2022-02" db="EMBL/GenBank/DDBJ databases">
        <title>Fredinandcohnia quinoae sp. nov. isolated from Chenopodium quinoa seeds.</title>
        <authorList>
            <person name="Saati-Santamaria Z."/>
            <person name="Flores-Felix J.D."/>
            <person name="Igual J.M."/>
            <person name="Velazquez E."/>
            <person name="Garcia-Fraile P."/>
            <person name="Martinez-Molina E."/>
        </authorList>
    </citation>
    <scope>NUCLEOTIDE SEQUENCE</scope>
    <source>
        <strain evidence="1">SECRCQ15</strain>
    </source>
</reference>
<comment type="caution">
    <text evidence="1">The sequence shown here is derived from an EMBL/GenBank/DDBJ whole genome shotgun (WGS) entry which is preliminary data.</text>
</comment>
<evidence type="ECO:0000313" key="2">
    <source>
        <dbReference type="Proteomes" id="UP001431131"/>
    </source>
</evidence>
<dbReference type="RefSeq" id="WP_240257360.1">
    <property type="nucleotide sequence ID" value="NZ_JAKTTI010000041.1"/>
</dbReference>
<accession>A0AAW5E8W7</accession>
<sequence>MKWKIEDIIFETLYEAEIWADSIVNEMYGRIYDGYDTPDCKIAYSLAFRMASINECRVYTNFNKNRYKVWVAFNS</sequence>
<gene>
    <name evidence="1" type="ORF">MJG50_18905</name>
</gene>
<keyword evidence="2" id="KW-1185">Reference proteome</keyword>
<name>A0AAW5E8W7_9BACI</name>
<dbReference type="AlphaFoldDB" id="A0AAW5E8W7"/>
<evidence type="ECO:0000313" key="1">
    <source>
        <dbReference type="EMBL" id="MCH1627409.1"/>
    </source>
</evidence>
<protein>
    <submittedName>
        <fullName evidence="1">Uncharacterized protein</fullName>
    </submittedName>
</protein>
<organism evidence="1 2">
    <name type="scientific">Fredinandcohnia quinoae</name>
    <dbReference type="NCBI Taxonomy" id="2918902"/>
    <lineage>
        <taxon>Bacteria</taxon>
        <taxon>Bacillati</taxon>
        <taxon>Bacillota</taxon>
        <taxon>Bacilli</taxon>
        <taxon>Bacillales</taxon>
        <taxon>Bacillaceae</taxon>
        <taxon>Fredinandcohnia</taxon>
    </lineage>
</organism>
<dbReference type="Proteomes" id="UP001431131">
    <property type="component" value="Unassembled WGS sequence"/>
</dbReference>